<comment type="caution">
    <text evidence="1">The sequence shown here is derived from an EMBL/GenBank/DDBJ whole genome shotgun (WGS) entry which is preliminary data.</text>
</comment>
<protein>
    <submittedName>
        <fullName evidence="1">YdeI/OmpD-associated family protein</fullName>
    </submittedName>
</protein>
<reference evidence="1" key="1">
    <citation type="journal article" date="2022" name="Data Brief">
        <title>Draft genome sequence data of Gordonia hongkongensis strain EUFUS-Z928 isolated from the octocoral Eunicea fusca.</title>
        <authorList>
            <person name="Sanchez-Suarez J."/>
            <person name="Diaz L."/>
            <person name="Melo-Bolivar J."/>
            <person name="Villamil L."/>
        </authorList>
    </citation>
    <scope>NUCLEOTIDE SEQUENCE</scope>
    <source>
        <strain evidence="1">EUFUS-Z928</strain>
    </source>
</reference>
<evidence type="ECO:0000313" key="1">
    <source>
        <dbReference type="EMBL" id="MDF6104034.1"/>
    </source>
</evidence>
<dbReference type="Pfam" id="PF13376">
    <property type="entry name" value="OmdA"/>
    <property type="match status" value="1"/>
</dbReference>
<evidence type="ECO:0000313" key="2">
    <source>
        <dbReference type="Proteomes" id="UP001152308"/>
    </source>
</evidence>
<proteinExistence type="predicted"/>
<reference evidence="1" key="2">
    <citation type="submission" date="2022-01" db="EMBL/GenBank/DDBJ databases">
        <authorList>
            <person name="Sanchez-Suarez J."/>
            <person name="Villamil L."/>
            <person name="Diaz L.E."/>
        </authorList>
    </citation>
    <scope>NUCLEOTIDE SEQUENCE</scope>
    <source>
        <strain evidence="1">EUFUS-Z928</strain>
    </source>
</reference>
<keyword evidence="2" id="KW-1185">Reference proteome</keyword>
<dbReference type="EMBL" id="JAKJLQ010000045">
    <property type="protein sequence ID" value="MDF6104034.1"/>
    <property type="molecule type" value="Genomic_DNA"/>
</dbReference>
<name>A0ABT6C5A6_9ACTN</name>
<organism evidence="1 2">
    <name type="scientific">Gordonia hongkongensis</name>
    <dbReference type="NCBI Taxonomy" id="1701090"/>
    <lineage>
        <taxon>Bacteria</taxon>
        <taxon>Bacillati</taxon>
        <taxon>Actinomycetota</taxon>
        <taxon>Actinomycetes</taxon>
        <taxon>Mycobacteriales</taxon>
        <taxon>Gordoniaceae</taxon>
        <taxon>Gordonia</taxon>
    </lineage>
</organism>
<gene>
    <name evidence="1" type="ORF">L2299_23695</name>
</gene>
<dbReference type="Proteomes" id="UP001152308">
    <property type="component" value="Unassembled WGS sequence"/>
</dbReference>
<sequence>MNTWPTQDAPKLSLDTVEAWREWLRDNHETSPGVWLVFWRKGSGREPLDYDECVREALCWGWIDGHTRVIDADRRGMWFTRRGRNSGWSASNKARVADLAAAGRIQPAGQAVIDDAQARGLWTLFDDAEALIESPELAAALDADPVARANWDAFPPSARKVGLSQLALAKRPETKTKRIATIVERAARNERPA</sequence>
<accession>A0ABT6C5A6</accession>